<dbReference type="PANTHER" id="PTHR31389:SF4">
    <property type="entry name" value="LD39211P"/>
    <property type="match status" value="1"/>
</dbReference>
<organism evidence="1 2">
    <name type="scientific">Mya arenaria</name>
    <name type="common">Soft-shell clam</name>
    <dbReference type="NCBI Taxonomy" id="6604"/>
    <lineage>
        <taxon>Eukaryota</taxon>
        <taxon>Metazoa</taxon>
        <taxon>Spiralia</taxon>
        <taxon>Lophotrochozoa</taxon>
        <taxon>Mollusca</taxon>
        <taxon>Bivalvia</taxon>
        <taxon>Autobranchia</taxon>
        <taxon>Heteroconchia</taxon>
        <taxon>Euheterodonta</taxon>
        <taxon>Imparidentia</taxon>
        <taxon>Neoheterodontei</taxon>
        <taxon>Myida</taxon>
        <taxon>Myoidea</taxon>
        <taxon>Myidae</taxon>
        <taxon>Mya</taxon>
    </lineage>
</organism>
<dbReference type="PANTHER" id="PTHR31389">
    <property type="entry name" value="LD39211P"/>
    <property type="match status" value="1"/>
</dbReference>
<proteinExistence type="predicted"/>
<reference evidence="1" key="1">
    <citation type="submission" date="2022-11" db="EMBL/GenBank/DDBJ databases">
        <title>Centuries of genome instability and evolution in soft-shell clam transmissible cancer (bioRxiv).</title>
        <authorList>
            <person name="Hart S.F.M."/>
            <person name="Yonemitsu M.A."/>
            <person name="Giersch R.M."/>
            <person name="Beal B.F."/>
            <person name="Arriagada G."/>
            <person name="Davis B.W."/>
            <person name="Ostrander E.A."/>
            <person name="Goff S.P."/>
            <person name="Metzger M.J."/>
        </authorList>
    </citation>
    <scope>NUCLEOTIDE SEQUENCE</scope>
    <source>
        <strain evidence="1">MELC-2E11</strain>
        <tissue evidence="1">Siphon/mantle</tissue>
    </source>
</reference>
<name>A0ABY7F280_MYAAR</name>
<gene>
    <name evidence="1" type="ORF">MAR_004963</name>
</gene>
<dbReference type="Proteomes" id="UP001164746">
    <property type="component" value="Chromosome 9"/>
</dbReference>
<sequence length="345" mass="39068">MPHITWTRAVDGETQGCPVLQGRGLLTVKHKDAPYYKDAGETHRQISNIHIPTNIRQTKKELLEVDKKYLDILDFPYSTIKPPLTVVPKNVTRAVRAKRLLDAEVLAKDPVIVVPLLSGCYDEAVRFLNSLSKACNGSVYNCEVKTFVFNRYPSHVRSNSLGAYESLNSYHAVIWSNPQEYFINGMQSIAGVISKAREIGIVAWSIKDTTSSITYFKMYTFFDVKKEQYYFHRAVKTSHLVVFNTEKVRTKIMLPWIKCALVEECISPTGSQNSGGYCSEKRPRYLYSGCHHYEQSALNLILGKEFSFVETPYIADEEIFGVESTNKSVTSSIMVTKEDDAQTIS</sequence>
<dbReference type="EMBL" id="CP111020">
    <property type="protein sequence ID" value="WAR14858.1"/>
    <property type="molecule type" value="Genomic_DNA"/>
</dbReference>
<accession>A0ABY7F280</accession>
<keyword evidence="2" id="KW-1185">Reference proteome</keyword>
<evidence type="ECO:0000313" key="1">
    <source>
        <dbReference type="EMBL" id="WAR14858.1"/>
    </source>
</evidence>
<protein>
    <submittedName>
        <fullName evidence="1">Uncharacterized protein</fullName>
    </submittedName>
</protein>
<evidence type="ECO:0000313" key="2">
    <source>
        <dbReference type="Proteomes" id="UP001164746"/>
    </source>
</evidence>